<feature type="domain" description="4Fe-4S Wbl-type" evidence="12">
    <location>
        <begin position="18"/>
        <end position="81"/>
    </location>
</feature>
<feature type="binding site" evidence="11">
    <location>
        <position position="19"/>
    </location>
    <ligand>
        <name>[4Fe-4S] cluster</name>
        <dbReference type="ChEBI" id="CHEBI:49883"/>
    </ligand>
</feature>
<dbReference type="GO" id="GO:0051539">
    <property type="term" value="F:4 iron, 4 sulfur cluster binding"/>
    <property type="evidence" value="ECO:0007669"/>
    <property type="project" value="UniProtKB-UniRule"/>
</dbReference>
<dbReference type="GO" id="GO:0046872">
    <property type="term" value="F:metal ion binding"/>
    <property type="evidence" value="ECO:0007669"/>
    <property type="project" value="UniProtKB-KW"/>
</dbReference>
<keyword evidence="6 11" id="KW-0411">Iron-sulfur</keyword>
<keyword evidence="4 11" id="KW-0479">Metal-binding</keyword>
<evidence type="ECO:0000256" key="11">
    <source>
        <dbReference type="HAMAP-Rule" id="MF_01479"/>
    </source>
</evidence>
<proteinExistence type="inferred from homology"/>
<dbReference type="GO" id="GO:0045892">
    <property type="term" value="P:negative regulation of DNA-templated transcription"/>
    <property type="evidence" value="ECO:0007669"/>
    <property type="project" value="TreeGrafter"/>
</dbReference>
<sequence>MSPTRPGRPSAAWTDRGVCHTEDIDPELFFPTGTSGPALLQRAMAKTVCRRCPVRTDCLRWALSTRSVGIWGGTDEHDRTVLRRAGS</sequence>
<accession>A0A1G7MP88</accession>
<keyword evidence="14" id="KW-1185">Reference proteome</keyword>
<protein>
    <recommendedName>
        <fullName evidence="11">Transcriptional regulator WhiB</fullName>
    </recommendedName>
</protein>
<reference evidence="13 14" key="1">
    <citation type="submission" date="2016-10" db="EMBL/GenBank/DDBJ databases">
        <authorList>
            <person name="de Groot N.N."/>
        </authorList>
    </citation>
    <scope>NUCLEOTIDE SEQUENCE [LARGE SCALE GENOMIC DNA]</scope>
    <source>
        <strain evidence="13 14">CGMCC 4.3143</strain>
    </source>
</reference>
<keyword evidence="8 11" id="KW-0238">DNA-binding</keyword>
<evidence type="ECO:0000256" key="1">
    <source>
        <dbReference type="ARBA" id="ARBA00004496"/>
    </source>
</evidence>
<dbReference type="GO" id="GO:0003677">
    <property type="term" value="F:DNA binding"/>
    <property type="evidence" value="ECO:0007669"/>
    <property type="project" value="UniProtKB-UniRule"/>
</dbReference>
<dbReference type="OrthoDB" id="3576308at2"/>
<name>A0A1G7MP88_PSEOR</name>
<dbReference type="InterPro" id="IPR003482">
    <property type="entry name" value="Whib"/>
</dbReference>
<comment type="similarity">
    <text evidence="2 11">Belongs to the WhiB family.</text>
</comment>
<keyword evidence="11" id="KW-0963">Cytoplasm</keyword>
<dbReference type="GO" id="GO:0047134">
    <property type="term" value="F:protein-disulfide reductase [NAD(P)H] activity"/>
    <property type="evidence" value="ECO:0007669"/>
    <property type="project" value="TreeGrafter"/>
</dbReference>
<dbReference type="GO" id="GO:0005737">
    <property type="term" value="C:cytoplasm"/>
    <property type="evidence" value="ECO:0007669"/>
    <property type="project" value="UniProtKB-SubCell"/>
</dbReference>
<dbReference type="STRING" id="366584.SAMN05216377_1067"/>
<dbReference type="AlphaFoldDB" id="A0A1G7MP88"/>
<dbReference type="RefSeq" id="WP_093082550.1">
    <property type="nucleotide sequence ID" value="NZ_FNBE01000006.1"/>
</dbReference>
<dbReference type="PROSITE" id="PS51674">
    <property type="entry name" value="4FE4S_WBL"/>
    <property type="match status" value="1"/>
</dbReference>
<comment type="cofactor">
    <cofactor evidence="11">
        <name>[4Fe-4S] cluster</name>
        <dbReference type="ChEBI" id="CHEBI:49883"/>
    </cofactor>
    <text evidence="11">Binds 1 [4Fe-4S] cluster per subunit. Following nitrosylation of the [4Fe-4S] cluster binds 1 [4Fe-8(NO)] cluster per subunit.</text>
</comment>
<organism evidence="13 14">
    <name type="scientific">Pseudonocardia oroxyli</name>
    <dbReference type="NCBI Taxonomy" id="366584"/>
    <lineage>
        <taxon>Bacteria</taxon>
        <taxon>Bacillati</taxon>
        <taxon>Actinomycetota</taxon>
        <taxon>Actinomycetes</taxon>
        <taxon>Pseudonocardiales</taxon>
        <taxon>Pseudonocardiaceae</taxon>
        <taxon>Pseudonocardia</taxon>
    </lineage>
</organism>
<keyword evidence="3 11" id="KW-0004">4Fe-4S</keyword>
<dbReference type="Proteomes" id="UP000198967">
    <property type="component" value="Unassembled WGS sequence"/>
</dbReference>
<evidence type="ECO:0000256" key="2">
    <source>
        <dbReference type="ARBA" id="ARBA00006597"/>
    </source>
</evidence>
<comment type="PTM">
    <text evidence="11">Upon Fe-S cluster removal intramolecular disulfide bonds are formed.</text>
</comment>
<dbReference type="HAMAP" id="MF_01479">
    <property type="entry name" value="WhiB"/>
    <property type="match status" value="1"/>
</dbReference>
<dbReference type="GO" id="GO:0045454">
    <property type="term" value="P:cell redox homeostasis"/>
    <property type="evidence" value="ECO:0007669"/>
    <property type="project" value="TreeGrafter"/>
</dbReference>
<keyword evidence="10 11" id="KW-0804">Transcription</keyword>
<evidence type="ECO:0000313" key="13">
    <source>
        <dbReference type="EMBL" id="SDF63494.1"/>
    </source>
</evidence>
<evidence type="ECO:0000313" key="14">
    <source>
        <dbReference type="Proteomes" id="UP000198967"/>
    </source>
</evidence>
<evidence type="ECO:0000259" key="12">
    <source>
        <dbReference type="PROSITE" id="PS51674"/>
    </source>
</evidence>
<evidence type="ECO:0000256" key="10">
    <source>
        <dbReference type="ARBA" id="ARBA00023163"/>
    </source>
</evidence>
<dbReference type="Pfam" id="PF02467">
    <property type="entry name" value="Whib"/>
    <property type="match status" value="1"/>
</dbReference>
<gene>
    <name evidence="11" type="primary">whiB</name>
    <name evidence="13" type="ORF">SAMN05216377_1067</name>
</gene>
<dbReference type="InterPro" id="IPR034768">
    <property type="entry name" value="4FE4S_WBL"/>
</dbReference>
<evidence type="ECO:0000256" key="5">
    <source>
        <dbReference type="ARBA" id="ARBA00023004"/>
    </source>
</evidence>
<feature type="binding site" evidence="11">
    <location>
        <position position="49"/>
    </location>
    <ligand>
        <name>[4Fe-4S] cluster</name>
        <dbReference type="ChEBI" id="CHEBI:49883"/>
    </ligand>
</feature>
<keyword evidence="7 11" id="KW-0805">Transcription regulation</keyword>
<evidence type="ECO:0000256" key="6">
    <source>
        <dbReference type="ARBA" id="ARBA00023014"/>
    </source>
</evidence>
<evidence type="ECO:0000256" key="9">
    <source>
        <dbReference type="ARBA" id="ARBA00023157"/>
    </source>
</evidence>
<comment type="PTM">
    <text evidence="11">The Fe-S cluster can be nitrosylated by nitric oxide (NO).</text>
</comment>
<feature type="binding site" evidence="11">
    <location>
        <position position="58"/>
    </location>
    <ligand>
        <name>[4Fe-4S] cluster</name>
        <dbReference type="ChEBI" id="CHEBI:49883"/>
    </ligand>
</feature>
<evidence type="ECO:0000256" key="8">
    <source>
        <dbReference type="ARBA" id="ARBA00023125"/>
    </source>
</evidence>
<keyword evidence="9 11" id="KW-1015">Disulfide bond</keyword>
<dbReference type="GO" id="GO:0035731">
    <property type="term" value="F:dinitrosyl-iron complex binding"/>
    <property type="evidence" value="ECO:0007669"/>
    <property type="project" value="UniProtKB-UniRule"/>
</dbReference>
<comment type="subcellular location">
    <subcellularLocation>
        <location evidence="1 11">Cytoplasm</location>
    </subcellularLocation>
</comment>
<feature type="binding site" evidence="11">
    <location>
        <position position="52"/>
    </location>
    <ligand>
        <name>[4Fe-4S] cluster</name>
        <dbReference type="ChEBI" id="CHEBI:49883"/>
    </ligand>
</feature>
<evidence type="ECO:0000256" key="3">
    <source>
        <dbReference type="ARBA" id="ARBA00022485"/>
    </source>
</evidence>
<dbReference type="PANTHER" id="PTHR38839">
    <property type="entry name" value="TRANSCRIPTIONAL REGULATOR WHID-RELATED"/>
    <property type="match status" value="1"/>
</dbReference>
<dbReference type="EMBL" id="FNBE01000006">
    <property type="protein sequence ID" value="SDF63494.1"/>
    <property type="molecule type" value="Genomic_DNA"/>
</dbReference>
<comment type="function">
    <text evidence="11">Acts as a transcriptional regulator. Probably redox-responsive. The apo- but not holo-form probably binds DNA.</text>
</comment>
<evidence type="ECO:0000256" key="7">
    <source>
        <dbReference type="ARBA" id="ARBA00023015"/>
    </source>
</evidence>
<keyword evidence="5 11" id="KW-0408">Iron</keyword>
<evidence type="ECO:0000256" key="4">
    <source>
        <dbReference type="ARBA" id="ARBA00022723"/>
    </source>
</evidence>
<dbReference type="PANTHER" id="PTHR38839:SF6">
    <property type="entry name" value="TRANSCRIPTIONAL REGULATOR WHIB1"/>
    <property type="match status" value="1"/>
</dbReference>